<dbReference type="InterPro" id="IPR043822">
    <property type="entry name" value="EsV_1_7_cys"/>
</dbReference>
<proteinExistence type="predicted"/>
<dbReference type="RefSeq" id="XP_005839701.1">
    <property type="nucleotide sequence ID" value="XM_005839644.1"/>
</dbReference>
<gene>
    <name evidence="2" type="ORF">GUITHDRAFT_133742</name>
</gene>
<evidence type="ECO:0000313" key="2">
    <source>
        <dbReference type="EMBL" id="EKX52721.1"/>
    </source>
</evidence>
<evidence type="ECO:0000256" key="1">
    <source>
        <dbReference type="SAM" id="MobiDB-lite"/>
    </source>
</evidence>
<dbReference type="EMBL" id="JH992972">
    <property type="protein sequence ID" value="EKX52721.1"/>
    <property type="molecule type" value="Genomic_DNA"/>
</dbReference>
<reference evidence="4" key="2">
    <citation type="submission" date="2012-11" db="EMBL/GenBank/DDBJ databases">
        <authorList>
            <person name="Kuo A."/>
            <person name="Curtis B.A."/>
            <person name="Tanifuji G."/>
            <person name="Burki F."/>
            <person name="Gruber A."/>
            <person name="Irimia M."/>
            <person name="Maruyama S."/>
            <person name="Arias M.C."/>
            <person name="Ball S.G."/>
            <person name="Gile G.H."/>
            <person name="Hirakawa Y."/>
            <person name="Hopkins J.F."/>
            <person name="Rensing S.A."/>
            <person name="Schmutz J."/>
            <person name="Symeonidi A."/>
            <person name="Elias M."/>
            <person name="Eveleigh R.J."/>
            <person name="Herman E.K."/>
            <person name="Klute M.J."/>
            <person name="Nakayama T."/>
            <person name="Obornik M."/>
            <person name="Reyes-Prieto A."/>
            <person name="Armbrust E.V."/>
            <person name="Aves S.J."/>
            <person name="Beiko R.G."/>
            <person name="Coutinho P."/>
            <person name="Dacks J.B."/>
            <person name="Durnford D.G."/>
            <person name="Fast N.M."/>
            <person name="Green B.R."/>
            <person name="Grisdale C."/>
            <person name="Hempe F."/>
            <person name="Henrissat B."/>
            <person name="Hoppner M.P."/>
            <person name="Ishida K.-I."/>
            <person name="Kim E."/>
            <person name="Koreny L."/>
            <person name="Kroth P.G."/>
            <person name="Liu Y."/>
            <person name="Malik S.-B."/>
            <person name="Maier U.G."/>
            <person name="McRose D."/>
            <person name="Mock T."/>
            <person name="Neilson J.A."/>
            <person name="Onodera N.T."/>
            <person name="Poole A.M."/>
            <person name="Pritham E.J."/>
            <person name="Richards T.A."/>
            <person name="Rocap G."/>
            <person name="Roy S.W."/>
            <person name="Sarai C."/>
            <person name="Schaack S."/>
            <person name="Shirato S."/>
            <person name="Slamovits C.H."/>
            <person name="Spencer D.F."/>
            <person name="Suzuki S."/>
            <person name="Worden A.Z."/>
            <person name="Zauner S."/>
            <person name="Barry K."/>
            <person name="Bell C."/>
            <person name="Bharti A.K."/>
            <person name="Crow J.A."/>
            <person name="Grimwood J."/>
            <person name="Kramer R."/>
            <person name="Lindquist E."/>
            <person name="Lucas S."/>
            <person name="Salamov A."/>
            <person name="McFadden G.I."/>
            <person name="Lane C.E."/>
            <person name="Keeling P.J."/>
            <person name="Gray M.W."/>
            <person name="Grigoriev I.V."/>
            <person name="Archibald J.M."/>
        </authorList>
    </citation>
    <scope>NUCLEOTIDE SEQUENCE</scope>
    <source>
        <strain evidence="4">CCMP2712</strain>
    </source>
</reference>
<dbReference type="PaxDb" id="55529-EKX52721"/>
<evidence type="ECO:0000313" key="3">
    <source>
        <dbReference type="EnsemblProtists" id="EKX52721"/>
    </source>
</evidence>
<feature type="compositionally biased region" description="Basic and acidic residues" evidence="1">
    <location>
        <begin position="353"/>
        <end position="362"/>
    </location>
</feature>
<evidence type="ECO:0000313" key="4">
    <source>
        <dbReference type="Proteomes" id="UP000011087"/>
    </source>
</evidence>
<dbReference type="Pfam" id="PF19114">
    <property type="entry name" value="EsV_1_7_cys"/>
    <property type="match status" value="3"/>
</dbReference>
<feature type="compositionally biased region" description="Acidic residues" evidence="1">
    <location>
        <begin position="343"/>
        <end position="352"/>
    </location>
</feature>
<dbReference type="HOGENOM" id="CLU_718556_0_0_1"/>
<dbReference type="Proteomes" id="UP000011087">
    <property type="component" value="Unassembled WGS sequence"/>
</dbReference>
<name>L1JVW2_GUITC</name>
<dbReference type="SMART" id="SM01425">
    <property type="entry name" value="EsV_1_7"/>
    <property type="match status" value="3"/>
</dbReference>
<protein>
    <submittedName>
        <fullName evidence="2 3">Uncharacterized protein</fullName>
    </submittedName>
</protein>
<accession>L1JVW2</accession>
<reference evidence="3" key="3">
    <citation type="submission" date="2016-03" db="UniProtKB">
        <authorList>
            <consortium name="EnsemblProtists"/>
        </authorList>
    </citation>
    <scope>IDENTIFICATION</scope>
</reference>
<dbReference type="GeneID" id="17309315"/>
<organism evidence="2">
    <name type="scientific">Guillardia theta (strain CCMP2712)</name>
    <name type="common">Cryptophyte</name>
    <dbReference type="NCBI Taxonomy" id="905079"/>
    <lineage>
        <taxon>Eukaryota</taxon>
        <taxon>Cryptophyceae</taxon>
        <taxon>Pyrenomonadales</taxon>
        <taxon>Geminigeraceae</taxon>
        <taxon>Guillardia</taxon>
    </lineage>
</organism>
<feature type="region of interest" description="Disordered" evidence="1">
    <location>
        <begin position="337"/>
        <end position="385"/>
    </location>
</feature>
<dbReference type="KEGG" id="gtt:GUITHDRAFT_133742"/>
<dbReference type="EnsemblProtists" id="EKX52721">
    <property type="protein sequence ID" value="EKX52721"/>
    <property type="gene ID" value="GUITHDRAFT_133742"/>
</dbReference>
<sequence length="385" mass="43646">MMVVMVVCIAPETGSSLPPASSSPALYPAAELQISERKEGGHADICGDRLGQHGASKIKRSKKQPRVRRLKNQTDTAARGRNKCMQPGCTTLASYGDISNKVAVACAKHRKEGHVDVKNRRCSAILWDGSQCTKLPTFALPHERIPRQSAGKLVLCRDMVAGCCLLHSPPGYVNVKRNGKRKVRRCQAIDCNKVASFGNMVQDVRDKRKGGVKVQGLGHARLLCHEHKEVVFVLRRFLSAFGQSFASQLAQEMEQEWMNNRNNFIRQSCSHQKTFSSFHQRNNKEDWIHSQDLWWQLQEAAHWDFEGAMNGCSFSEPNSITNYVWMHPESMWRPTWDAGKTQEEEEEEEEEEEKGRQSDEKLPLLLHPPPPPSAVVQEEWELPLR</sequence>
<reference evidence="2 4" key="1">
    <citation type="journal article" date="2012" name="Nature">
        <title>Algal genomes reveal evolutionary mosaicism and the fate of nucleomorphs.</title>
        <authorList>
            <consortium name="DOE Joint Genome Institute"/>
            <person name="Curtis B.A."/>
            <person name="Tanifuji G."/>
            <person name="Burki F."/>
            <person name="Gruber A."/>
            <person name="Irimia M."/>
            <person name="Maruyama S."/>
            <person name="Arias M.C."/>
            <person name="Ball S.G."/>
            <person name="Gile G.H."/>
            <person name="Hirakawa Y."/>
            <person name="Hopkins J.F."/>
            <person name="Kuo A."/>
            <person name="Rensing S.A."/>
            <person name="Schmutz J."/>
            <person name="Symeonidi A."/>
            <person name="Elias M."/>
            <person name="Eveleigh R.J."/>
            <person name="Herman E.K."/>
            <person name="Klute M.J."/>
            <person name="Nakayama T."/>
            <person name="Obornik M."/>
            <person name="Reyes-Prieto A."/>
            <person name="Armbrust E.V."/>
            <person name="Aves S.J."/>
            <person name="Beiko R.G."/>
            <person name="Coutinho P."/>
            <person name="Dacks J.B."/>
            <person name="Durnford D.G."/>
            <person name="Fast N.M."/>
            <person name="Green B.R."/>
            <person name="Grisdale C.J."/>
            <person name="Hempel F."/>
            <person name="Henrissat B."/>
            <person name="Hoppner M.P."/>
            <person name="Ishida K."/>
            <person name="Kim E."/>
            <person name="Koreny L."/>
            <person name="Kroth P.G."/>
            <person name="Liu Y."/>
            <person name="Malik S.B."/>
            <person name="Maier U.G."/>
            <person name="McRose D."/>
            <person name="Mock T."/>
            <person name="Neilson J.A."/>
            <person name="Onodera N.T."/>
            <person name="Poole A.M."/>
            <person name="Pritham E.J."/>
            <person name="Richards T.A."/>
            <person name="Rocap G."/>
            <person name="Roy S.W."/>
            <person name="Sarai C."/>
            <person name="Schaack S."/>
            <person name="Shirato S."/>
            <person name="Slamovits C.H."/>
            <person name="Spencer D.F."/>
            <person name="Suzuki S."/>
            <person name="Worden A.Z."/>
            <person name="Zauner S."/>
            <person name="Barry K."/>
            <person name="Bell C."/>
            <person name="Bharti A.K."/>
            <person name="Crow J.A."/>
            <person name="Grimwood J."/>
            <person name="Kramer R."/>
            <person name="Lindquist E."/>
            <person name="Lucas S."/>
            <person name="Salamov A."/>
            <person name="McFadden G.I."/>
            <person name="Lane C.E."/>
            <person name="Keeling P.J."/>
            <person name="Gray M.W."/>
            <person name="Grigoriev I.V."/>
            <person name="Archibald J.M."/>
        </authorList>
    </citation>
    <scope>NUCLEOTIDE SEQUENCE</scope>
    <source>
        <strain evidence="2 4">CCMP2712</strain>
    </source>
</reference>
<keyword evidence="4" id="KW-1185">Reference proteome</keyword>
<dbReference type="AlphaFoldDB" id="L1JVW2"/>